<protein>
    <submittedName>
        <fullName evidence="1">Uncharacterized protein</fullName>
    </submittedName>
</protein>
<dbReference type="KEGG" id="rjg:CCGE525_20855"/>
<evidence type="ECO:0000313" key="1">
    <source>
        <dbReference type="EMBL" id="AYG60993.1"/>
    </source>
</evidence>
<sequence length="87" mass="9882">MSRKSAQRFCDNDMRKIKGLKRKERIPEIAMRFRGADKLILIFIARASILKADDDFAATSSSHHNAASIKYSLLHNVDIQHISLVIS</sequence>
<dbReference type="EMBL" id="CP032694">
    <property type="protein sequence ID" value="AYG60993.1"/>
    <property type="molecule type" value="Genomic_DNA"/>
</dbReference>
<keyword evidence="2" id="KW-1185">Reference proteome</keyword>
<proteinExistence type="predicted"/>
<gene>
    <name evidence="1" type="ORF">CCGE525_20855</name>
</gene>
<organism evidence="1 2">
    <name type="scientific">Rhizobium jaguaris</name>
    <dbReference type="NCBI Taxonomy" id="1312183"/>
    <lineage>
        <taxon>Bacteria</taxon>
        <taxon>Pseudomonadati</taxon>
        <taxon>Pseudomonadota</taxon>
        <taxon>Alphaproteobacteria</taxon>
        <taxon>Hyphomicrobiales</taxon>
        <taxon>Rhizobiaceae</taxon>
        <taxon>Rhizobium/Agrobacterium group</taxon>
        <taxon>Rhizobium</taxon>
    </lineage>
</organism>
<dbReference type="AlphaFoldDB" id="A0A387FRD4"/>
<dbReference type="Proteomes" id="UP000282195">
    <property type="component" value="Chromosome"/>
</dbReference>
<name>A0A387FRD4_9HYPH</name>
<reference evidence="1 2" key="1">
    <citation type="submission" date="2018-10" db="EMBL/GenBank/DDBJ databases">
        <title>Rhizobium etli, R. leguminosarum and a new Rhizobium genospecies from Phaseolus dumosus.</title>
        <authorList>
            <person name="Ramirez-Puebla S.T."/>
            <person name="Rogel-Hernandez M.A."/>
            <person name="Guerrero G."/>
            <person name="Ormeno-Orrillo E."/>
            <person name="Martinez-Romero J.C."/>
            <person name="Negrete-Yankelevich S."/>
            <person name="Martinez-Romero E."/>
        </authorList>
    </citation>
    <scope>NUCLEOTIDE SEQUENCE [LARGE SCALE GENOMIC DNA]</scope>
    <source>
        <strain evidence="1 2">CCGE525</strain>
    </source>
</reference>
<evidence type="ECO:0000313" key="2">
    <source>
        <dbReference type="Proteomes" id="UP000282195"/>
    </source>
</evidence>
<dbReference type="OrthoDB" id="8404733at2"/>
<accession>A0A387FRD4</accession>